<evidence type="ECO:0008006" key="3">
    <source>
        <dbReference type="Google" id="ProtNLM"/>
    </source>
</evidence>
<organism evidence="1 2">
    <name type="scientific">Mycetocola zhadangensis</name>
    <dbReference type="NCBI Taxonomy" id="1164595"/>
    <lineage>
        <taxon>Bacteria</taxon>
        <taxon>Bacillati</taxon>
        <taxon>Actinomycetota</taxon>
        <taxon>Actinomycetes</taxon>
        <taxon>Micrococcales</taxon>
        <taxon>Microbacteriaceae</taxon>
        <taxon>Mycetocola</taxon>
    </lineage>
</organism>
<accession>A0A3L7J8Z7</accession>
<name>A0A3L7J8Z7_9MICO</name>
<dbReference type="OrthoDB" id="5007400at2"/>
<dbReference type="RefSeq" id="WP_121658293.1">
    <property type="nucleotide sequence ID" value="NZ_BMEK01000001.1"/>
</dbReference>
<reference evidence="1 2" key="1">
    <citation type="submission" date="2018-10" db="EMBL/GenBank/DDBJ databases">
        <authorList>
            <person name="Li J."/>
        </authorList>
    </citation>
    <scope>NUCLEOTIDE SEQUENCE [LARGE SCALE GENOMIC DNA]</scope>
    <source>
        <strain evidence="1 2">ZD1-4</strain>
    </source>
</reference>
<dbReference type="Proteomes" id="UP000282460">
    <property type="component" value="Unassembled WGS sequence"/>
</dbReference>
<gene>
    <name evidence="1" type="ORF">D9V28_03550</name>
</gene>
<evidence type="ECO:0000313" key="2">
    <source>
        <dbReference type="Proteomes" id="UP000282460"/>
    </source>
</evidence>
<sequence length="86" mass="9470">MQLGTRWSVGDTPPAGLSEVVVAAVKTVEDELVAEDVDTTGWRWTLTWLERLPIVELDDGTIITFNPSTGSATIRQHDDATEDDEE</sequence>
<dbReference type="AlphaFoldDB" id="A0A3L7J8Z7"/>
<proteinExistence type="predicted"/>
<protein>
    <recommendedName>
        <fullName evidence="3">Fe-S oxidoreductase</fullName>
    </recommendedName>
</protein>
<keyword evidence="2" id="KW-1185">Reference proteome</keyword>
<dbReference type="EMBL" id="RCWJ01000001">
    <property type="protein sequence ID" value="RLQ85931.1"/>
    <property type="molecule type" value="Genomic_DNA"/>
</dbReference>
<comment type="caution">
    <text evidence="1">The sequence shown here is derived from an EMBL/GenBank/DDBJ whole genome shotgun (WGS) entry which is preliminary data.</text>
</comment>
<evidence type="ECO:0000313" key="1">
    <source>
        <dbReference type="EMBL" id="RLQ85931.1"/>
    </source>
</evidence>